<sequence>MGGLASSKSETKTSKDETTTTRPLPEQMPYLNKVWTEASSIYDRAQTNPYTGPFVAAPNANQYQAFDDSSKWAQTTARDTANSLSGYGQGQLQTATAGQQQALSGLFNTATADNTASNIARANQYASQQNVGDIVKAASFDARRNAAENVLPSLYRNASGSGNINSSRTALAEGVVNRGLAEQEQNLSATTRANLFNNALSTVGNENAQRLQALGGAGTLSNIIGGQGYTGTTSGFDAYGKALTAQQAAGYGQQQLGQNVIDNNYKMWNQQNQFPWDNAARLYSLVGDLKGGVAHTVGTGTSETTQTPSMLSTIGQGIGLFGSLFSDERYKDIKSGPIGSWNGVAPAYLYSYKHDPSQLHVGPKAQEVAKVRPDVVRDVGGALVIDTHKL</sequence>
<reference evidence="2" key="1">
    <citation type="journal article" date="2021" name="Front. Microbiol.">
        <title>Comprehensive Comparative Genomics and Phenotyping of Methylobacterium Species.</title>
        <authorList>
            <person name="Alessa O."/>
            <person name="Ogura Y."/>
            <person name="Fujitani Y."/>
            <person name="Takami H."/>
            <person name="Hayashi T."/>
            <person name="Sahin N."/>
            <person name="Tani A."/>
        </authorList>
    </citation>
    <scope>NUCLEOTIDE SEQUENCE</scope>
    <source>
        <strain evidence="2">NBRC 15686</strain>
    </source>
</reference>
<evidence type="ECO:0000313" key="2">
    <source>
        <dbReference type="EMBL" id="GJE63215.1"/>
    </source>
</evidence>
<evidence type="ECO:0000256" key="1">
    <source>
        <dbReference type="SAM" id="MobiDB-lite"/>
    </source>
</evidence>
<dbReference type="Proteomes" id="UP001055039">
    <property type="component" value="Unassembled WGS sequence"/>
</dbReference>
<gene>
    <name evidence="2" type="ORF">LNAOJCKE_0409</name>
</gene>
<proteinExistence type="predicted"/>
<keyword evidence="3" id="KW-1185">Reference proteome</keyword>
<dbReference type="EMBL" id="BPRC01000001">
    <property type="protein sequence ID" value="GJE63215.1"/>
    <property type="molecule type" value="Genomic_DNA"/>
</dbReference>
<accession>A0ABQ4UBR7</accession>
<comment type="caution">
    <text evidence="2">The sequence shown here is derived from an EMBL/GenBank/DDBJ whole genome shotgun (WGS) entry which is preliminary data.</text>
</comment>
<protein>
    <recommendedName>
        <fullName evidence="4">Peptidase S74 domain-containing protein</fullName>
    </recommendedName>
</protein>
<evidence type="ECO:0000313" key="3">
    <source>
        <dbReference type="Proteomes" id="UP001055039"/>
    </source>
</evidence>
<reference evidence="2" key="2">
    <citation type="submission" date="2021-08" db="EMBL/GenBank/DDBJ databases">
        <authorList>
            <person name="Tani A."/>
            <person name="Ola A."/>
            <person name="Ogura Y."/>
            <person name="Katsura K."/>
            <person name="Hayashi T."/>
        </authorList>
    </citation>
    <scope>NUCLEOTIDE SEQUENCE</scope>
    <source>
        <strain evidence="2">NBRC 15686</strain>
    </source>
</reference>
<organism evidence="2 3">
    <name type="scientific">Methylorubrum aminovorans</name>
    <dbReference type="NCBI Taxonomy" id="269069"/>
    <lineage>
        <taxon>Bacteria</taxon>
        <taxon>Pseudomonadati</taxon>
        <taxon>Pseudomonadota</taxon>
        <taxon>Alphaproteobacteria</taxon>
        <taxon>Hyphomicrobiales</taxon>
        <taxon>Methylobacteriaceae</taxon>
        <taxon>Methylorubrum</taxon>
    </lineage>
</organism>
<evidence type="ECO:0008006" key="4">
    <source>
        <dbReference type="Google" id="ProtNLM"/>
    </source>
</evidence>
<feature type="compositionally biased region" description="Basic and acidic residues" evidence="1">
    <location>
        <begin position="9"/>
        <end position="19"/>
    </location>
</feature>
<name>A0ABQ4UBR7_9HYPH</name>
<dbReference type="RefSeq" id="WP_238222001.1">
    <property type="nucleotide sequence ID" value="NZ_BAAADH010000020.1"/>
</dbReference>
<feature type="region of interest" description="Disordered" evidence="1">
    <location>
        <begin position="1"/>
        <end position="27"/>
    </location>
</feature>